<reference evidence="1" key="1">
    <citation type="submission" date="2023-02" db="EMBL/GenBank/DDBJ databases">
        <authorList>
            <person name="Ashton P.M."/>
            <person name="Dallman T."/>
            <person name="Nair S."/>
            <person name="De Pinna E."/>
            <person name="Peters T."/>
            <person name="Grant K."/>
        </authorList>
    </citation>
    <scope>NUCLEOTIDE SEQUENCE</scope>
    <source>
        <strain evidence="1">01103883</strain>
    </source>
</reference>
<evidence type="ECO:0000313" key="2">
    <source>
        <dbReference type="Proteomes" id="UP001182355"/>
    </source>
</evidence>
<organism evidence="1 2">
    <name type="scientific">Yersinia enterocolitica</name>
    <dbReference type="NCBI Taxonomy" id="630"/>
    <lineage>
        <taxon>Bacteria</taxon>
        <taxon>Pseudomonadati</taxon>
        <taxon>Pseudomonadota</taxon>
        <taxon>Gammaproteobacteria</taxon>
        <taxon>Enterobacterales</taxon>
        <taxon>Yersiniaceae</taxon>
        <taxon>Yersinia</taxon>
    </lineage>
</organism>
<dbReference type="Proteomes" id="UP001182355">
    <property type="component" value="Unassembled WGS sequence"/>
</dbReference>
<accession>A0AAD2UYE6</accession>
<dbReference type="EMBL" id="ABNAVX010000005">
    <property type="protein sequence ID" value="ELI8101580.1"/>
    <property type="molecule type" value="Genomic_DNA"/>
</dbReference>
<gene>
    <name evidence="1" type="ORF">RSF11_001272</name>
</gene>
<evidence type="ECO:0000313" key="1">
    <source>
        <dbReference type="EMBL" id="ELI8101580.1"/>
    </source>
</evidence>
<dbReference type="Pfam" id="PF03692">
    <property type="entry name" value="CxxCxxCC"/>
    <property type="match status" value="1"/>
</dbReference>
<protein>
    <submittedName>
        <fullName evidence="1">YkgJ family cysteine cluster protein</fullName>
    </submittedName>
</protein>
<sequence>MQAKHAIPILNEAISELESIEASWKNCRACPHSGKCCDNAFINVVFPEEAKAIAEHLKAHPEKLVYAKERASRRKSCYFHNPHANECLIHSVRPILCRWTPYTATTGNNSVVAWIRDKNCNFTPVSKIDLIKNIKPGIIEIIPFKGTVRQQKFLHLQGIEALHPLLRRAHEAIDMDAVLALSLEKK</sequence>
<comment type="caution">
    <text evidence="1">The sequence shown here is derived from an EMBL/GenBank/DDBJ whole genome shotgun (WGS) entry which is preliminary data.</text>
</comment>
<dbReference type="AlphaFoldDB" id="A0AAD2UYE6"/>
<dbReference type="InterPro" id="IPR005358">
    <property type="entry name" value="Puta_zinc/iron-chelating_dom"/>
</dbReference>
<name>A0AAD2UYE6_YEREN</name>
<proteinExistence type="predicted"/>